<feature type="compositionally biased region" description="Basic and acidic residues" evidence="1">
    <location>
        <begin position="343"/>
        <end position="352"/>
    </location>
</feature>
<dbReference type="AlphaFoldDB" id="A0A0D3IS07"/>
<dbReference type="EnsemblProtists" id="EOD14042">
    <property type="protein sequence ID" value="EOD14042"/>
    <property type="gene ID" value="EMIHUDRAFT_211980"/>
</dbReference>
<evidence type="ECO:0000313" key="2">
    <source>
        <dbReference type="EnsemblProtists" id="EOD14042"/>
    </source>
</evidence>
<dbReference type="Proteomes" id="UP000013827">
    <property type="component" value="Unassembled WGS sequence"/>
</dbReference>
<accession>A0A0D3IS07</accession>
<name>A0A0D3IS07_EMIH1</name>
<sequence>MTSSSSSVFPFAPGPNVVVAASNAYDDVYLRRTTGIAPVPWPGTSPQLAATPYTGTRSEVLFCCGNHAYNKAIRHWAALIANGSAARAAGTGSAPVRFAWLSELYTKSDQCRRAPTNATASRVYARSKVCGYSYEDVASHPLAVLLPYSMHSYGLVQAYSLGIPLLAPSLRLLSALHVATGLCSHKGPGNTPWRPSSGERRRVPFLNRWSIKDARAWFAAPPPSADVPCCASEPNDACTPAAAAQWLQFAEWYQWPHVTYFDSPQELHAKVEQLLRDESARRTISDGAKAFFAAERERTAGHVRAALQRSLRVAPARAAPREREGVPVEAEAPRHLQQPPAGRDVRPRRNEEGAAAGAAGVPDYLVGPFAFNNACVSFYADRASQLRPSVTSEAGDSAMLHGFSEYTLGYQRVLKVRPAEATDQLRRCERRSLGVLVPFSCNNVYHMAFHALSADPRRWHAWEWALRAMTPRAEVAADSTPRRGLTNEGALLDALRRAGLGDALRPTTLEALPVAAQAREVAAAAGLVAVHGQALAWVLFLPWAERRTAAVELRPRGAKANIYEALSAALGVRYERVAATLADSCPSARWLQCNVTASPQKVTAALEAYGYCSHWRISPR</sequence>
<feature type="region of interest" description="Disordered" evidence="1">
    <location>
        <begin position="314"/>
        <end position="354"/>
    </location>
</feature>
<evidence type="ECO:0000256" key="1">
    <source>
        <dbReference type="SAM" id="MobiDB-lite"/>
    </source>
</evidence>
<dbReference type="KEGG" id="ehx:EMIHUDRAFT_211980"/>
<evidence type="ECO:0000313" key="3">
    <source>
        <dbReference type="Proteomes" id="UP000013827"/>
    </source>
</evidence>
<dbReference type="GeneID" id="17260183"/>
<organism evidence="2 3">
    <name type="scientific">Emiliania huxleyi (strain CCMP1516)</name>
    <dbReference type="NCBI Taxonomy" id="280463"/>
    <lineage>
        <taxon>Eukaryota</taxon>
        <taxon>Haptista</taxon>
        <taxon>Haptophyta</taxon>
        <taxon>Prymnesiophyceae</taxon>
        <taxon>Isochrysidales</taxon>
        <taxon>Noelaerhabdaceae</taxon>
        <taxon>Emiliania</taxon>
    </lineage>
</organism>
<feature type="compositionally biased region" description="Basic and acidic residues" evidence="1">
    <location>
        <begin position="319"/>
        <end position="334"/>
    </location>
</feature>
<reference evidence="2" key="2">
    <citation type="submission" date="2024-10" db="UniProtKB">
        <authorList>
            <consortium name="EnsemblProtists"/>
        </authorList>
    </citation>
    <scope>IDENTIFICATION</scope>
</reference>
<dbReference type="HOGENOM" id="CLU_441083_0_0_1"/>
<dbReference type="RefSeq" id="XP_005766471.1">
    <property type="nucleotide sequence ID" value="XM_005766414.1"/>
</dbReference>
<keyword evidence="3" id="KW-1185">Reference proteome</keyword>
<dbReference type="PaxDb" id="2903-EOD14042"/>
<protein>
    <submittedName>
        <fullName evidence="2">Uncharacterized protein</fullName>
    </submittedName>
</protein>
<proteinExistence type="predicted"/>
<reference evidence="3" key="1">
    <citation type="journal article" date="2013" name="Nature">
        <title>Pan genome of the phytoplankton Emiliania underpins its global distribution.</title>
        <authorList>
            <person name="Read B.A."/>
            <person name="Kegel J."/>
            <person name="Klute M.J."/>
            <person name="Kuo A."/>
            <person name="Lefebvre S.C."/>
            <person name="Maumus F."/>
            <person name="Mayer C."/>
            <person name="Miller J."/>
            <person name="Monier A."/>
            <person name="Salamov A."/>
            <person name="Young J."/>
            <person name="Aguilar M."/>
            <person name="Claverie J.M."/>
            <person name="Frickenhaus S."/>
            <person name="Gonzalez K."/>
            <person name="Herman E.K."/>
            <person name="Lin Y.C."/>
            <person name="Napier J."/>
            <person name="Ogata H."/>
            <person name="Sarno A.F."/>
            <person name="Shmutz J."/>
            <person name="Schroeder D."/>
            <person name="de Vargas C."/>
            <person name="Verret F."/>
            <person name="von Dassow P."/>
            <person name="Valentin K."/>
            <person name="Van de Peer Y."/>
            <person name="Wheeler G."/>
            <person name="Dacks J.B."/>
            <person name="Delwiche C.F."/>
            <person name="Dyhrman S.T."/>
            <person name="Glockner G."/>
            <person name="John U."/>
            <person name="Richards T."/>
            <person name="Worden A.Z."/>
            <person name="Zhang X."/>
            <person name="Grigoriev I.V."/>
            <person name="Allen A.E."/>
            <person name="Bidle K."/>
            <person name="Borodovsky M."/>
            <person name="Bowler C."/>
            <person name="Brownlee C."/>
            <person name="Cock J.M."/>
            <person name="Elias M."/>
            <person name="Gladyshev V.N."/>
            <person name="Groth M."/>
            <person name="Guda C."/>
            <person name="Hadaegh A."/>
            <person name="Iglesias-Rodriguez M.D."/>
            <person name="Jenkins J."/>
            <person name="Jones B.M."/>
            <person name="Lawson T."/>
            <person name="Leese F."/>
            <person name="Lindquist E."/>
            <person name="Lobanov A."/>
            <person name="Lomsadze A."/>
            <person name="Malik S.B."/>
            <person name="Marsh M.E."/>
            <person name="Mackinder L."/>
            <person name="Mock T."/>
            <person name="Mueller-Roeber B."/>
            <person name="Pagarete A."/>
            <person name="Parker M."/>
            <person name="Probert I."/>
            <person name="Quesneville H."/>
            <person name="Raines C."/>
            <person name="Rensing S.A."/>
            <person name="Riano-Pachon D.M."/>
            <person name="Richier S."/>
            <person name="Rokitta S."/>
            <person name="Shiraiwa Y."/>
            <person name="Soanes D.M."/>
            <person name="van der Giezen M."/>
            <person name="Wahlund T.M."/>
            <person name="Williams B."/>
            <person name="Wilson W."/>
            <person name="Wolfe G."/>
            <person name="Wurch L.L."/>
        </authorList>
    </citation>
    <scope>NUCLEOTIDE SEQUENCE</scope>
</reference>